<dbReference type="RefSeq" id="WP_106144767.1">
    <property type="nucleotide sequence ID" value="NZ_PVYX01000001.1"/>
</dbReference>
<evidence type="ECO:0000313" key="2">
    <source>
        <dbReference type="Proteomes" id="UP000237640"/>
    </source>
</evidence>
<gene>
    <name evidence="1" type="ORF">CLV81_1924</name>
</gene>
<dbReference type="Proteomes" id="UP000237640">
    <property type="component" value="Unassembled WGS sequence"/>
</dbReference>
<reference evidence="1 2" key="1">
    <citation type="submission" date="2018-03" db="EMBL/GenBank/DDBJ databases">
        <title>Genomic Encyclopedia of Archaeal and Bacterial Type Strains, Phase II (KMG-II): from individual species to whole genera.</title>
        <authorList>
            <person name="Goeker M."/>
        </authorList>
    </citation>
    <scope>NUCLEOTIDE SEQUENCE [LARGE SCALE GENOMIC DNA]</scope>
    <source>
        <strain evidence="1 2">DSM 25027</strain>
    </source>
</reference>
<evidence type="ECO:0008006" key="3">
    <source>
        <dbReference type="Google" id="ProtNLM"/>
    </source>
</evidence>
<proteinExistence type="predicted"/>
<sequence length="98" mass="11166">MKTNIARIPVQRAFCNRCSIKIKDALLNIKDITNVNLYPMDSLIVFNFIRANEISKALNVLTELGCPEEGEKVTDNLNVTFCNCEKVQVQNQDYLTKN</sequence>
<organism evidence="1 2">
    <name type="scientific">Flagellimonas meridianipacifica</name>
    <dbReference type="NCBI Taxonomy" id="1080225"/>
    <lineage>
        <taxon>Bacteria</taxon>
        <taxon>Pseudomonadati</taxon>
        <taxon>Bacteroidota</taxon>
        <taxon>Flavobacteriia</taxon>
        <taxon>Flavobacteriales</taxon>
        <taxon>Flavobacteriaceae</taxon>
        <taxon>Flagellimonas</taxon>
    </lineage>
</organism>
<evidence type="ECO:0000313" key="1">
    <source>
        <dbReference type="EMBL" id="PRX57910.1"/>
    </source>
</evidence>
<dbReference type="EMBL" id="PVYX01000001">
    <property type="protein sequence ID" value="PRX57910.1"/>
    <property type="molecule type" value="Genomic_DNA"/>
</dbReference>
<name>A0A2T0MJY5_9FLAO</name>
<accession>A0A2T0MJY5</accession>
<comment type="caution">
    <text evidence="1">The sequence shown here is derived from an EMBL/GenBank/DDBJ whole genome shotgun (WGS) entry which is preliminary data.</text>
</comment>
<keyword evidence="2" id="KW-1185">Reference proteome</keyword>
<dbReference type="OrthoDB" id="1451860at2"/>
<protein>
    <recommendedName>
        <fullName evidence="3">Copper chaperone CopZ</fullName>
    </recommendedName>
</protein>
<dbReference type="AlphaFoldDB" id="A0A2T0MJY5"/>